<reference evidence="7" key="1">
    <citation type="submission" date="2015-07" db="EMBL/GenBank/DDBJ databases">
        <title>Genome sequencing project for genomic taxonomy and phylogenomics of Bacillus-like bacteria.</title>
        <authorList>
            <person name="Liu B."/>
            <person name="Wang J."/>
            <person name="Zhu Y."/>
            <person name="Liu G."/>
            <person name="Chen Q."/>
            <person name="Chen Z."/>
            <person name="Lan J."/>
            <person name="Che J."/>
            <person name="Ge C."/>
            <person name="Shi H."/>
            <person name="Pan Z."/>
            <person name="Liu X."/>
        </authorList>
    </citation>
    <scope>NUCLEOTIDE SEQUENCE [LARGE SCALE GENOMIC DNA]</scope>
    <source>
        <strain evidence="7">DSM 9887</strain>
    </source>
</reference>
<dbReference type="InterPro" id="IPR029016">
    <property type="entry name" value="GAF-like_dom_sf"/>
</dbReference>
<dbReference type="InterPro" id="IPR016032">
    <property type="entry name" value="Sig_transdc_resp-reg_C-effctor"/>
</dbReference>
<evidence type="ECO:0000313" key="7">
    <source>
        <dbReference type="Proteomes" id="UP000036834"/>
    </source>
</evidence>
<gene>
    <name evidence="6" type="ORF">ADS79_00420</name>
    <name evidence="5" type="ORF">BRE01_56740</name>
</gene>
<dbReference type="EMBL" id="LGIQ01000001">
    <property type="protein sequence ID" value="KNB74824.1"/>
    <property type="molecule type" value="Genomic_DNA"/>
</dbReference>
<keyword evidence="1" id="KW-0805">Transcription regulation</keyword>
<dbReference type="PATRIC" id="fig|54915.3.peg.93"/>
<dbReference type="GO" id="GO:0045892">
    <property type="term" value="P:negative regulation of DNA-templated transcription"/>
    <property type="evidence" value="ECO:0007669"/>
    <property type="project" value="UniProtKB-ARBA"/>
</dbReference>
<organism evidence="6 7">
    <name type="scientific">Brevibacillus reuszeri</name>
    <dbReference type="NCBI Taxonomy" id="54915"/>
    <lineage>
        <taxon>Bacteria</taxon>
        <taxon>Bacillati</taxon>
        <taxon>Bacillota</taxon>
        <taxon>Bacilli</taxon>
        <taxon>Bacillales</taxon>
        <taxon>Paenibacillaceae</taxon>
        <taxon>Brevibacillus</taxon>
    </lineage>
</organism>
<evidence type="ECO:0000313" key="8">
    <source>
        <dbReference type="Proteomes" id="UP000319578"/>
    </source>
</evidence>
<dbReference type="CDD" id="cd06170">
    <property type="entry name" value="LuxR_C_like"/>
    <property type="match status" value="1"/>
</dbReference>
<comment type="caution">
    <text evidence="6">The sequence shown here is derived from an EMBL/GenBank/DDBJ whole genome shotgun (WGS) entry which is preliminary data.</text>
</comment>
<dbReference type="SUPFAM" id="SSF55781">
    <property type="entry name" value="GAF domain-like"/>
    <property type="match status" value="1"/>
</dbReference>
<reference evidence="5 8" key="3">
    <citation type="submission" date="2019-06" db="EMBL/GenBank/DDBJ databases">
        <title>Whole genome shotgun sequence of Brevibacillus reuszeri NBRC 15719.</title>
        <authorList>
            <person name="Hosoyama A."/>
            <person name="Uohara A."/>
            <person name="Ohji S."/>
            <person name="Ichikawa N."/>
        </authorList>
    </citation>
    <scope>NUCLEOTIDE SEQUENCE [LARGE SCALE GENOMIC DNA]</scope>
    <source>
        <strain evidence="5 8">NBRC 15719</strain>
    </source>
</reference>
<dbReference type="GO" id="GO:0003677">
    <property type="term" value="F:DNA binding"/>
    <property type="evidence" value="ECO:0007669"/>
    <property type="project" value="UniProtKB-KW"/>
</dbReference>
<dbReference type="PROSITE" id="PS50043">
    <property type="entry name" value="HTH_LUXR_2"/>
    <property type="match status" value="1"/>
</dbReference>
<dbReference type="STRING" id="54915.ADS79_00420"/>
<keyword evidence="3" id="KW-0804">Transcription</keyword>
<dbReference type="PRINTS" id="PR00038">
    <property type="entry name" value="HTHLUXR"/>
</dbReference>
<sequence>MNLHIETAKRKVIALTKRHSSSQEFRVALLDLLRSFFTIDAACCSAVDPQTLLSTGAVTEDGVEAIHHRLFENEYLSDDFNRYTQLAASSEPVAVLSQATGGELVRSARYLDVLYPAGFTDELRAALKYDGACWGYLTLFRKGDQSFFNEEERELIASIGPLIAYHLRKTSLSLPADEHEWINDGPGIAVLSAALQVLSANAIAEQWLILLRKWESIDEQTLPRPIRAVCSRALSEHSSPSGQTSMAKVCIRMPDGPYLALQASLMHGESDIIHIAVWFEPAKPADMLPLVSEAYGLSEREKQILEGLVRGFSTKELASTYHISAYTVQDHLKSIFVKTGVTSRRELIWQLFSRFGVQAEK</sequence>
<dbReference type="PANTHER" id="PTHR44688:SF16">
    <property type="entry name" value="DNA-BINDING TRANSCRIPTIONAL ACTIVATOR DEVR_DOSR"/>
    <property type="match status" value="1"/>
</dbReference>
<proteinExistence type="predicted"/>
<evidence type="ECO:0000313" key="5">
    <source>
        <dbReference type="EMBL" id="GED71972.1"/>
    </source>
</evidence>
<dbReference type="Gene3D" id="3.30.450.40">
    <property type="match status" value="1"/>
</dbReference>
<dbReference type="SMART" id="SM00421">
    <property type="entry name" value="HTH_LUXR"/>
    <property type="match status" value="1"/>
</dbReference>
<evidence type="ECO:0000313" key="6">
    <source>
        <dbReference type="EMBL" id="KNB74824.1"/>
    </source>
</evidence>
<evidence type="ECO:0000256" key="3">
    <source>
        <dbReference type="ARBA" id="ARBA00023163"/>
    </source>
</evidence>
<dbReference type="Proteomes" id="UP000319578">
    <property type="component" value="Unassembled WGS sequence"/>
</dbReference>
<name>A0A0K9Z1I9_9BACL</name>
<dbReference type="AlphaFoldDB" id="A0A0K9Z1I9"/>
<keyword evidence="8" id="KW-1185">Reference proteome</keyword>
<feature type="domain" description="HTH luxR-type" evidence="4">
    <location>
        <begin position="290"/>
        <end position="355"/>
    </location>
</feature>
<accession>A0A0K9Z1I9</accession>
<dbReference type="InterPro" id="IPR000792">
    <property type="entry name" value="Tscrpt_reg_LuxR_C"/>
</dbReference>
<evidence type="ECO:0000256" key="1">
    <source>
        <dbReference type="ARBA" id="ARBA00023015"/>
    </source>
</evidence>
<dbReference type="InterPro" id="IPR036388">
    <property type="entry name" value="WH-like_DNA-bd_sf"/>
</dbReference>
<dbReference type="RefSeq" id="WP_049736448.1">
    <property type="nucleotide sequence ID" value="NZ_BJON01000024.1"/>
</dbReference>
<evidence type="ECO:0000259" key="4">
    <source>
        <dbReference type="PROSITE" id="PS50043"/>
    </source>
</evidence>
<dbReference type="Gene3D" id="1.10.10.10">
    <property type="entry name" value="Winged helix-like DNA-binding domain superfamily/Winged helix DNA-binding domain"/>
    <property type="match status" value="1"/>
</dbReference>
<protein>
    <submittedName>
        <fullName evidence="6">DNA-binding protein</fullName>
    </submittedName>
    <submittedName>
        <fullName evidence="5">Helix-turn-helix transcriptional regulator</fullName>
    </submittedName>
</protein>
<reference evidence="6" key="2">
    <citation type="submission" date="2015-07" db="EMBL/GenBank/DDBJ databases">
        <title>MeaNS - Measles Nucleotide Surveillance Program.</title>
        <authorList>
            <person name="Tran T."/>
            <person name="Druce J."/>
        </authorList>
    </citation>
    <scope>NUCLEOTIDE SEQUENCE</scope>
    <source>
        <strain evidence="6">DSM 9887</strain>
    </source>
</reference>
<evidence type="ECO:0000256" key="2">
    <source>
        <dbReference type="ARBA" id="ARBA00023125"/>
    </source>
</evidence>
<dbReference type="SUPFAM" id="SSF46894">
    <property type="entry name" value="C-terminal effector domain of the bipartite response regulators"/>
    <property type="match status" value="1"/>
</dbReference>
<keyword evidence="2 6" id="KW-0238">DNA-binding</keyword>
<dbReference type="Pfam" id="PF00196">
    <property type="entry name" value="GerE"/>
    <property type="match status" value="1"/>
</dbReference>
<dbReference type="EMBL" id="BJON01000024">
    <property type="protein sequence ID" value="GED71972.1"/>
    <property type="molecule type" value="Genomic_DNA"/>
</dbReference>
<dbReference type="OrthoDB" id="9815744at2"/>
<dbReference type="PANTHER" id="PTHR44688">
    <property type="entry name" value="DNA-BINDING TRANSCRIPTIONAL ACTIVATOR DEVR_DOSR"/>
    <property type="match status" value="1"/>
</dbReference>
<dbReference type="Proteomes" id="UP000036834">
    <property type="component" value="Unassembled WGS sequence"/>
</dbReference>